<gene>
    <name evidence="4" type="ORF">RCO7_01216</name>
</gene>
<feature type="binding site" evidence="2">
    <location>
        <position position="107"/>
    </location>
    <ligand>
        <name>FAD</name>
        <dbReference type="ChEBI" id="CHEBI:57692"/>
    </ligand>
</feature>
<dbReference type="InterPro" id="IPR036188">
    <property type="entry name" value="FAD/NAD-bd_sf"/>
</dbReference>
<evidence type="ECO:0000256" key="1">
    <source>
        <dbReference type="ARBA" id="ARBA00010790"/>
    </source>
</evidence>
<dbReference type="InterPro" id="IPR012132">
    <property type="entry name" value="GMC_OxRdtase"/>
</dbReference>
<dbReference type="Pfam" id="PF00732">
    <property type="entry name" value="GMC_oxred_N"/>
    <property type="match status" value="1"/>
</dbReference>
<feature type="binding site" evidence="2">
    <location>
        <position position="256"/>
    </location>
    <ligand>
        <name>FAD</name>
        <dbReference type="ChEBI" id="CHEBI:57692"/>
    </ligand>
</feature>
<dbReference type="PANTHER" id="PTHR11552:SF210">
    <property type="entry name" value="GLUCOSE-METHANOL-CHOLINE OXIDOREDUCTASE N-TERMINAL DOMAIN-CONTAINING PROTEIN-RELATED"/>
    <property type="match status" value="1"/>
</dbReference>
<dbReference type="InterPro" id="IPR007867">
    <property type="entry name" value="GMC_OxRtase_C"/>
</dbReference>
<dbReference type="GO" id="GO:0016614">
    <property type="term" value="F:oxidoreductase activity, acting on CH-OH group of donors"/>
    <property type="evidence" value="ECO:0007669"/>
    <property type="project" value="InterPro"/>
</dbReference>
<dbReference type="InParanoid" id="A0A1E1JRJ2"/>
<protein>
    <submittedName>
        <fullName evidence="4">Related to aryl-alcohol dehydrogenase</fullName>
    </submittedName>
</protein>
<dbReference type="PROSITE" id="PS00624">
    <property type="entry name" value="GMC_OXRED_2"/>
    <property type="match status" value="1"/>
</dbReference>
<evidence type="ECO:0000259" key="3">
    <source>
        <dbReference type="PROSITE" id="PS00624"/>
    </source>
</evidence>
<sequence length="627" mass="68414">MDAAPSLTTMPVHPMDTSSTADLASQYDFIIVGGGTAGLAVAARLSEDASVQVLVLEAGSNRNGDPLILTPGLGFAMYDDPNYDWCLQTVPQAGLNGRIMPQQRGKVLGGSSSIFQLQMVYASKPSFDAWETLGNPGWNWETMLPYLRKFHTHQPSNPANASNPVFSTANHDIALNSSEGPVQTSYSEISELDKAWYLTWRKLMKDLEYEGSDLGGLAHPAAIDAKTGTRSSATSAYFSSDISSRPNLHVVTDALVSKILLERENGEIVARGVQFESNSGGEFTIKAGREIIMSAGTMKSPQLLELSGIGDSRILAEHGIDVIIDNQNVGENLQDHLLVTVSFEVAAGIPTGEVLIRDPTIMPALMAMYQKDHSGPLGQHFVPMAQFRLPATFGPNGKDFIPSLLKTLSVERRSDTERQTDKVTAYLLSESTMQHLMTKIQFNVSAGSKITDFVRGDVEGNYVSLMAALNHPLSRGNIHISSPNPADDPNIDPRYLEHPMDIELMARHVQYFSTVTSTAPLSDFLKPNGRRIPSYAFADDEEMDLETAKRVVREHMISNYHSAGTCAMKPREMGGVVDPELKVYGVKGLRVVDASIFPILPRGNIISSVYAVAERAADIIKAEWNMK</sequence>
<dbReference type="STRING" id="914237.A0A1E1JRJ2"/>
<comment type="cofactor">
    <cofactor evidence="2">
        <name>FAD</name>
        <dbReference type="ChEBI" id="CHEBI:57692"/>
    </cofactor>
</comment>
<dbReference type="EMBL" id="FJUW01000001">
    <property type="protein sequence ID" value="CZS88260.1"/>
    <property type="molecule type" value="Genomic_DNA"/>
</dbReference>
<keyword evidence="5" id="KW-1185">Reference proteome</keyword>
<comment type="caution">
    <text evidence="4">The sequence shown here is derived from an EMBL/GenBank/DDBJ whole genome shotgun (WGS) entry which is preliminary data.</text>
</comment>
<dbReference type="AlphaFoldDB" id="A0A1E1JRJ2"/>
<reference evidence="5" key="1">
    <citation type="submission" date="2016-03" db="EMBL/GenBank/DDBJ databases">
        <authorList>
            <person name="Ploux O."/>
        </authorList>
    </citation>
    <scope>NUCLEOTIDE SEQUENCE [LARGE SCALE GENOMIC DNA]</scope>
    <source>
        <strain evidence="5">UK7</strain>
    </source>
</reference>
<feature type="domain" description="Glucose-methanol-choline oxidoreductase N-terminal" evidence="3">
    <location>
        <begin position="296"/>
        <end position="310"/>
    </location>
</feature>
<dbReference type="PIRSF" id="PIRSF000137">
    <property type="entry name" value="Alcohol_oxidase"/>
    <property type="match status" value="1"/>
</dbReference>
<dbReference type="PANTHER" id="PTHR11552">
    <property type="entry name" value="GLUCOSE-METHANOL-CHOLINE GMC OXIDOREDUCTASE"/>
    <property type="match status" value="1"/>
</dbReference>
<comment type="similarity">
    <text evidence="1">Belongs to the GMC oxidoreductase family.</text>
</comment>
<organism evidence="4 5">
    <name type="scientific">Rhynchosporium graminicola</name>
    <dbReference type="NCBI Taxonomy" id="2792576"/>
    <lineage>
        <taxon>Eukaryota</taxon>
        <taxon>Fungi</taxon>
        <taxon>Dikarya</taxon>
        <taxon>Ascomycota</taxon>
        <taxon>Pezizomycotina</taxon>
        <taxon>Leotiomycetes</taxon>
        <taxon>Helotiales</taxon>
        <taxon>Ploettnerulaceae</taxon>
        <taxon>Rhynchosporium</taxon>
    </lineage>
</organism>
<keyword evidence="2" id="KW-0285">Flavoprotein</keyword>
<dbReference type="GO" id="GO:0050660">
    <property type="term" value="F:flavin adenine dinucleotide binding"/>
    <property type="evidence" value="ECO:0007669"/>
    <property type="project" value="InterPro"/>
</dbReference>
<dbReference type="SUPFAM" id="SSF54373">
    <property type="entry name" value="FAD-linked reductases, C-terminal domain"/>
    <property type="match status" value="1"/>
</dbReference>
<dbReference type="Gene3D" id="3.30.560.10">
    <property type="entry name" value="Glucose Oxidase, domain 3"/>
    <property type="match status" value="1"/>
</dbReference>
<dbReference type="Pfam" id="PF05199">
    <property type="entry name" value="GMC_oxred_C"/>
    <property type="match status" value="1"/>
</dbReference>
<dbReference type="SUPFAM" id="SSF51905">
    <property type="entry name" value="FAD/NAD(P)-binding domain"/>
    <property type="match status" value="1"/>
</dbReference>
<evidence type="ECO:0000313" key="5">
    <source>
        <dbReference type="Proteomes" id="UP000178129"/>
    </source>
</evidence>
<name>A0A1E1JRJ2_9HELO</name>
<dbReference type="Proteomes" id="UP000178129">
    <property type="component" value="Unassembled WGS sequence"/>
</dbReference>
<proteinExistence type="inferred from homology"/>
<dbReference type="InterPro" id="IPR000172">
    <property type="entry name" value="GMC_OxRdtase_N"/>
</dbReference>
<evidence type="ECO:0000256" key="2">
    <source>
        <dbReference type="PIRSR" id="PIRSR000137-2"/>
    </source>
</evidence>
<evidence type="ECO:0000313" key="4">
    <source>
        <dbReference type="EMBL" id="CZS88260.1"/>
    </source>
</evidence>
<dbReference type="Gene3D" id="3.50.50.60">
    <property type="entry name" value="FAD/NAD(P)-binding domain"/>
    <property type="match status" value="1"/>
</dbReference>
<accession>A0A1E1JRJ2</accession>
<keyword evidence="2" id="KW-0274">FAD</keyword>